<evidence type="ECO:0000313" key="5">
    <source>
        <dbReference type="EMBL" id="EAZ90520.1"/>
    </source>
</evidence>
<dbReference type="EMBL" id="AAXW01000024">
    <property type="protein sequence ID" value="EAZ90520.1"/>
    <property type="molecule type" value="Genomic_DNA"/>
</dbReference>
<feature type="transmembrane region" description="Helical" evidence="4">
    <location>
        <begin position="25"/>
        <end position="56"/>
    </location>
</feature>
<dbReference type="PANTHER" id="PTHR44858:SF1">
    <property type="entry name" value="UDP-N-ACETYLGLUCOSAMINE--PEPTIDE N-ACETYLGLUCOSAMINYLTRANSFERASE SPINDLY-RELATED"/>
    <property type="match status" value="1"/>
</dbReference>
<dbReference type="InterPro" id="IPR050498">
    <property type="entry name" value="Ycf3"/>
</dbReference>
<dbReference type="eggNOG" id="COG0457">
    <property type="taxonomic scope" value="Bacteria"/>
</dbReference>
<dbReference type="RefSeq" id="WP_008276454.1">
    <property type="nucleotide sequence ID" value="NZ_AAXW01000024.1"/>
</dbReference>
<dbReference type="Pfam" id="PF07719">
    <property type="entry name" value="TPR_2"/>
    <property type="match status" value="1"/>
</dbReference>
<keyword evidence="1" id="KW-0677">Repeat</keyword>
<proteinExistence type="predicted"/>
<feature type="repeat" description="TPR" evidence="3">
    <location>
        <begin position="178"/>
        <end position="211"/>
    </location>
</feature>
<dbReference type="InterPro" id="IPR011990">
    <property type="entry name" value="TPR-like_helical_dom_sf"/>
</dbReference>
<keyword evidence="4" id="KW-0472">Membrane</keyword>
<sequence length="315" mass="35509">MKNQVEQQELNNENSKNNLSDIFDILSGISLIGGAVGSLLGNAAFAAVPISFSVALQMANRRQLKVELAQLQESSIVQMSEQMNKNQSVIFEQIKQLRGESENQLSQQDQKIKKLVDELSEKITNNHESLNQLIVEKDQSKQLTDNLASQITQVQNIVETLQKIENTSQVIRTNPEGSHAYYERGLSYQRLGDKTGAIEDYTEVLHLDSTYAKAYHSRGILLAEMGNKKQAVEDLRLAAKYYFDQGDIESYEKARNLSKEFYEVRHSIMDDETINSMVSEESIREENSSKEINLITVGSLFEDDGDTEESISMLG</sequence>
<keyword evidence="4" id="KW-1133">Transmembrane helix</keyword>
<dbReference type="AlphaFoldDB" id="A3ISV0"/>
<dbReference type="InterPro" id="IPR019734">
    <property type="entry name" value="TPR_rpt"/>
</dbReference>
<dbReference type="SMART" id="SM00028">
    <property type="entry name" value="TPR"/>
    <property type="match status" value="2"/>
</dbReference>
<accession>A3ISV0</accession>
<organism evidence="5 6">
    <name type="scientific">Crocosphaera chwakensis CCY0110</name>
    <dbReference type="NCBI Taxonomy" id="391612"/>
    <lineage>
        <taxon>Bacteria</taxon>
        <taxon>Bacillati</taxon>
        <taxon>Cyanobacteriota</taxon>
        <taxon>Cyanophyceae</taxon>
        <taxon>Oscillatoriophycideae</taxon>
        <taxon>Chroococcales</taxon>
        <taxon>Aphanothecaceae</taxon>
        <taxon>Crocosphaera</taxon>
        <taxon>Crocosphaera chwakensis</taxon>
    </lineage>
</organism>
<dbReference type="PROSITE" id="PS50005">
    <property type="entry name" value="TPR"/>
    <property type="match status" value="1"/>
</dbReference>
<name>A3ISV0_9CHRO</name>
<keyword evidence="6" id="KW-1185">Reference proteome</keyword>
<dbReference type="OrthoDB" id="421195at2"/>
<dbReference type="Pfam" id="PF13181">
    <property type="entry name" value="TPR_8"/>
    <property type="match status" value="1"/>
</dbReference>
<protein>
    <submittedName>
        <fullName evidence="5">Uncharacterized protein</fullName>
    </submittedName>
</protein>
<keyword evidence="2 3" id="KW-0802">TPR repeat</keyword>
<comment type="caution">
    <text evidence="5">The sequence shown here is derived from an EMBL/GenBank/DDBJ whole genome shotgun (WGS) entry which is preliminary data.</text>
</comment>
<dbReference type="Proteomes" id="UP000003781">
    <property type="component" value="Unassembled WGS sequence"/>
</dbReference>
<evidence type="ECO:0000256" key="1">
    <source>
        <dbReference type="ARBA" id="ARBA00022737"/>
    </source>
</evidence>
<dbReference type="InterPro" id="IPR013105">
    <property type="entry name" value="TPR_2"/>
</dbReference>
<evidence type="ECO:0000256" key="3">
    <source>
        <dbReference type="PROSITE-ProRule" id="PRU00339"/>
    </source>
</evidence>
<gene>
    <name evidence="5" type="ORF">CY0110_26872</name>
</gene>
<dbReference type="PANTHER" id="PTHR44858">
    <property type="entry name" value="TETRATRICOPEPTIDE REPEAT PROTEIN 6"/>
    <property type="match status" value="1"/>
</dbReference>
<keyword evidence="4" id="KW-0812">Transmembrane</keyword>
<dbReference type="SUPFAM" id="SSF48452">
    <property type="entry name" value="TPR-like"/>
    <property type="match status" value="1"/>
</dbReference>
<dbReference type="Gene3D" id="1.25.40.10">
    <property type="entry name" value="Tetratricopeptide repeat domain"/>
    <property type="match status" value="1"/>
</dbReference>
<evidence type="ECO:0000313" key="6">
    <source>
        <dbReference type="Proteomes" id="UP000003781"/>
    </source>
</evidence>
<evidence type="ECO:0000256" key="2">
    <source>
        <dbReference type="ARBA" id="ARBA00022803"/>
    </source>
</evidence>
<reference evidence="5 6" key="1">
    <citation type="submission" date="2007-03" db="EMBL/GenBank/DDBJ databases">
        <authorList>
            <person name="Stal L."/>
            <person name="Ferriera S."/>
            <person name="Johnson J."/>
            <person name="Kravitz S."/>
            <person name="Beeson K."/>
            <person name="Sutton G."/>
            <person name="Rogers Y.-H."/>
            <person name="Friedman R."/>
            <person name="Frazier M."/>
            <person name="Venter J.C."/>
        </authorList>
    </citation>
    <scope>NUCLEOTIDE SEQUENCE [LARGE SCALE GENOMIC DNA]</scope>
    <source>
        <strain evidence="5 6">CCY0110</strain>
    </source>
</reference>
<evidence type="ECO:0000256" key="4">
    <source>
        <dbReference type="SAM" id="Phobius"/>
    </source>
</evidence>